<dbReference type="CDD" id="cd02769">
    <property type="entry name" value="MopB_DMSOR-BSOR-TMAOR"/>
    <property type="match status" value="1"/>
</dbReference>
<dbReference type="Gene3D" id="3.40.50.740">
    <property type="match status" value="1"/>
</dbReference>
<comment type="similarity">
    <text evidence="2">Belongs to the prokaryotic molybdopterin-containing oxidoreductase family.</text>
</comment>
<evidence type="ECO:0000259" key="8">
    <source>
        <dbReference type="Pfam" id="PF01568"/>
    </source>
</evidence>
<evidence type="ECO:0000256" key="2">
    <source>
        <dbReference type="ARBA" id="ARBA00010312"/>
    </source>
</evidence>
<dbReference type="GO" id="GO:0016491">
    <property type="term" value="F:oxidoreductase activity"/>
    <property type="evidence" value="ECO:0007669"/>
    <property type="project" value="UniProtKB-KW"/>
</dbReference>
<dbReference type="RefSeq" id="WP_028093878.1">
    <property type="nucleotide sequence ID" value="NZ_BNAP01000009.1"/>
</dbReference>
<dbReference type="Gene3D" id="3.40.228.10">
    <property type="entry name" value="Dimethylsulfoxide Reductase, domain 2"/>
    <property type="match status" value="1"/>
</dbReference>
<dbReference type="PANTHER" id="PTHR43742:SF10">
    <property type="entry name" value="TRIMETHYLAMINE-N-OXIDE REDUCTASE 2"/>
    <property type="match status" value="1"/>
</dbReference>
<dbReference type="PROSITE" id="PS00490">
    <property type="entry name" value="MOLYBDOPTERIN_PROK_2"/>
    <property type="match status" value="1"/>
</dbReference>
<evidence type="ECO:0000256" key="5">
    <source>
        <dbReference type="ARBA" id="ARBA00023002"/>
    </source>
</evidence>
<dbReference type="SUPFAM" id="SSF50692">
    <property type="entry name" value="ADC-like"/>
    <property type="match status" value="1"/>
</dbReference>
<dbReference type="InterPro" id="IPR006656">
    <property type="entry name" value="Mopterin_OxRdtase"/>
</dbReference>
<feature type="region of interest" description="Disordered" evidence="6">
    <location>
        <begin position="752"/>
        <end position="772"/>
    </location>
</feature>
<evidence type="ECO:0000313" key="9">
    <source>
        <dbReference type="EMBL" id="GHG92010.1"/>
    </source>
</evidence>
<dbReference type="AlphaFoldDB" id="A0A8J3MCX2"/>
<keyword evidence="5" id="KW-0560">Oxidoreductase</keyword>
<feature type="compositionally biased region" description="Pro residues" evidence="6">
    <location>
        <begin position="763"/>
        <end position="772"/>
    </location>
</feature>
<dbReference type="GO" id="GO:0009061">
    <property type="term" value="P:anaerobic respiration"/>
    <property type="evidence" value="ECO:0007669"/>
    <property type="project" value="TreeGrafter"/>
</dbReference>
<protein>
    <submittedName>
        <fullName evidence="9">Dimethylsulfoxide reductase</fullName>
    </submittedName>
</protein>
<dbReference type="GO" id="GO:0030151">
    <property type="term" value="F:molybdenum ion binding"/>
    <property type="evidence" value="ECO:0007669"/>
    <property type="project" value="TreeGrafter"/>
</dbReference>
<dbReference type="GO" id="GO:0009055">
    <property type="term" value="F:electron transfer activity"/>
    <property type="evidence" value="ECO:0007669"/>
    <property type="project" value="TreeGrafter"/>
</dbReference>
<feature type="domain" description="Molybdopterin dinucleotide-binding" evidence="8">
    <location>
        <begin position="625"/>
        <end position="744"/>
    </location>
</feature>
<dbReference type="GO" id="GO:0043546">
    <property type="term" value="F:molybdopterin cofactor binding"/>
    <property type="evidence" value="ECO:0007669"/>
    <property type="project" value="InterPro"/>
</dbReference>
<evidence type="ECO:0000313" key="10">
    <source>
        <dbReference type="Proteomes" id="UP000611500"/>
    </source>
</evidence>
<sequence>MPTDQSFTLAHWGTYRVERRADGEVTALAGMGDDPLPSALGQSMLGARTDSARIGQPMVRAGYLENGPASRAGRGAEPFVPVDWDAATRLVAAEVERIRQDHGNSAIFGGSYGWASAGRFHHAQSQLHRFLNLAGGYTRSVNTHSHAAAEVMLPHVIGSTDGMGENHTPWSLICGACDLFVAFGGIPEKNTQVSAGGVARHEVGTWLERCRDAGTEFVNISPLRSDISASVGAEWLPVRPGGDTALMLALAHVLEVEGLADHGFLDRYTTGFDRFRAYLMGTVDGQPKDPDWAAPLCGVAAGEIRALARRMAQGRTMISVAWALQRADHGEQPIWMAVTLAAMLGQIGLPGGGFGFGYGCSNRVGNTDPAVGWPALPQFRNPIDSFIPVARLADMLLNPGAPFSYDGRALSYPDIRMVWWAGGNPFHHQQDLNKLIAAWRRPETVIVQDAWWTATARHADIVLPCSTTLERNDLGIAKGEPLLIAMKRLAEPFGQVRSDYDILSDIARHLGLEQAFTEGRDEMGWVRHLYEGAQERAAAKGIALPDFDGFWAEGIARFTSDREGKPLFHAFRADPEANPLNTPSGRIEIFSETVAGFDYDDCPGHPVWFAPEEWLGTEGGERDSLHLISNQPVTRLHGQMDNGAVSRASKIDGREPAAFNPADAAARSIAEGALVRLFNDRGACLVGAVISEDVAPGVVQLATGAWFNPEEPGRIGALDLHGNPNVLTRDAGTSQLAQGPIAHSALVRAEAVTSPQKPVTAFDPPPMYSPRR</sequence>
<reference evidence="9" key="1">
    <citation type="journal article" date="2014" name="Int. J. Syst. Evol. Microbiol.">
        <title>Complete genome sequence of Corynebacterium casei LMG S-19264T (=DSM 44701T), isolated from a smear-ripened cheese.</title>
        <authorList>
            <consortium name="US DOE Joint Genome Institute (JGI-PGF)"/>
            <person name="Walter F."/>
            <person name="Albersmeier A."/>
            <person name="Kalinowski J."/>
            <person name="Ruckert C."/>
        </authorList>
    </citation>
    <scope>NUCLEOTIDE SEQUENCE</scope>
    <source>
        <strain evidence="9">CGMCC 1.7081</strain>
    </source>
</reference>
<comment type="cofactor">
    <cofactor evidence="1">
        <name>Mo-bis(molybdopterin guanine dinucleotide)</name>
        <dbReference type="ChEBI" id="CHEBI:60539"/>
    </cofactor>
</comment>
<dbReference type="GO" id="GO:0030288">
    <property type="term" value="C:outer membrane-bounded periplasmic space"/>
    <property type="evidence" value="ECO:0007669"/>
    <property type="project" value="TreeGrafter"/>
</dbReference>
<name>A0A8J3MCX2_9RHOB</name>
<dbReference type="Proteomes" id="UP000611500">
    <property type="component" value="Unassembled WGS sequence"/>
</dbReference>
<dbReference type="Gene3D" id="3.90.55.10">
    <property type="entry name" value="Dimethylsulfoxide Reductase, domain 3"/>
    <property type="match status" value="1"/>
</dbReference>
<dbReference type="SUPFAM" id="SSF53706">
    <property type="entry name" value="Formate dehydrogenase/DMSO reductase, domains 1-3"/>
    <property type="match status" value="1"/>
</dbReference>
<dbReference type="Pfam" id="PF01568">
    <property type="entry name" value="Molydop_binding"/>
    <property type="match status" value="1"/>
</dbReference>
<dbReference type="InterPro" id="IPR006657">
    <property type="entry name" value="MoPterin_dinucl-bd_dom"/>
</dbReference>
<dbReference type="Pfam" id="PF00384">
    <property type="entry name" value="Molybdopterin"/>
    <property type="match status" value="1"/>
</dbReference>
<comment type="caution">
    <text evidence="9">The sequence shown here is derived from an EMBL/GenBank/DDBJ whole genome shotgun (WGS) entry which is preliminary data.</text>
</comment>
<accession>A0A8J3MCX2</accession>
<organism evidence="9 10">
    <name type="scientific">Pseudodonghicola xiamenensis</name>
    <dbReference type="NCBI Taxonomy" id="337702"/>
    <lineage>
        <taxon>Bacteria</taxon>
        <taxon>Pseudomonadati</taxon>
        <taxon>Pseudomonadota</taxon>
        <taxon>Alphaproteobacteria</taxon>
        <taxon>Rhodobacterales</taxon>
        <taxon>Paracoccaceae</taxon>
        <taxon>Pseudodonghicola</taxon>
    </lineage>
</organism>
<keyword evidence="3" id="KW-0500">Molybdenum</keyword>
<dbReference type="InterPro" id="IPR050612">
    <property type="entry name" value="Prok_Mopterin_Oxidored"/>
</dbReference>
<evidence type="ECO:0000256" key="3">
    <source>
        <dbReference type="ARBA" id="ARBA00022505"/>
    </source>
</evidence>
<evidence type="ECO:0000256" key="4">
    <source>
        <dbReference type="ARBA" id="ARBA00022723"/>
    </source>
</evidence>
<evidence type="ECO:0000256" key="6">
    <source>
        <dbReference type="SAM" id="MobiDB-lite"/>
    </source>
</evidence>
<dbReference type="EMBL" id="BNAP01000009">
    <property type="protein sequence ID" value="GHG92010.1"/>
    <property type="molecule type" value="Genomic_DNA"/>
</dbReference>
<evidence type="ECO:0000259" key="7">
    <source>
        <dbReference type="Pfam" id="PF00384"/>
    </source>
</evidence>
<gene>
    <name evidence="9" type="ORF">GCM10010961_23610</name>
</gene>
<keyword evidence="4" id="KW-0479">Metal-binding</keyword>
<proteinExistence type="inferred from homology"/>
<dbReference type="PANTHER" id="PTHR43742">
    <property type="entry name" value="TRIMETHYLAMINE-N-OXIDE REDUCTASE"/>
    <property type="match status" value="1"/>
</dbReference>
<feature type="domain" description="Molybdopterin oxidoreductase" evidence="7">
    <location>
        <begin position="53"/>
        <end position="508"/>
    </location>
</feature>
<keyword evidence="10" id="KW-1185">Reference proteome</keyword>
<dbReference type="InterPro" id="IPR009010">
    <property type="entry name" value="Asp_de-COase-like_dom_sf"/>
</dbReference>
<reference evidence="9" key="2">
    <citation type="submission" date="2020-09" db="EMBL/GenBank/DDBJ databases">
        <authorList>
            <person name="Sun Q."/>
            <person name="Zhou Y."/>
        </authorList>
    </citation>
    <scope>NUCLEOTIDE SEQUENCE</scope>
    <source>
        <strain evidence="9">CGMCC 1.7081</strain>
    </source>
</reference>
<dbReference type="InterPro" id="IPR006655">
    <property type="entry name" value="Mopterin_OxRdtase_prok_CS"/>
</dbReference>
<evidence type="ECO:0000256" key="1">
    <source>
        <dbReference type="ARBA" id="ARBA00001942"/>
    </source>
</evidence>
<dbReference type="Gene3D" id="2.40.40.20">
    <property type="match status" value="1"/>
</dbReference>